<dbReference type="InterPro" id="IPR037682">
    <property type="entry name" value="TonB_C"/>
</dbReference>
<comment type="similarity">
    <text evidence="2">Belongs to the TonB family.</text>
</comment>
<evidence type="ECO:0000256" key="10">
    <source>
        <dbReference type="SAM" id="MobiDB-lite"/>
    </source>
</evidence>
<dbReference type="PANTHER" id="PTHR33446:SF11">
    <property type="entry name" value="TONB3"/>
    <property type="match status" value="1"/>
</dbReference>
<gene>
    <name evidence="13" type="ORF">DB32_002788</name>
</gene>
<keyword evidence="4" id="KW-1003">Cell membrane</keyword>
<dbReference type="PRINTS" id="PR01217">
    <property type="entry name" value="PRICHEXTENSN"/>
</dbReference>
<dbReference type="GO" id="GO:0055085">
    <property type="term" value="P:transmembrane transport"/>
    <property type="evidence" value="ECO:0007669"/>
    <property type="project" value="InterPro"/>
</dbReference>
<dbReference type="STRING" id="927083.DB32_002788"/>
<feature type="region of interest" description="Disordered" evidence="10">
    <location>
        <begin position="124"/>
        <end position="182"/>
    </location>
</feature>
<dbReference type="Pfam" id="PF03544">
    <property type="entry name" value="TonB_C"/>
    <property type="match status" value="1"/>
</dbReference>
<evidence type="ECO:0000256" key="3">
    <source>
        <dbReference type="ARBA" id="ARBA00022448"/>
    </source>
</evidence>
<dbReference type="AlphaFoldDB" id="A0A0F6SER2"/>
<accession>A0A0F6SER2</accession>
<sequence>MAKNRIVLLYVGSLLAHGVLAAAVSAIEPPARVETVRITMREAPPPPPEPVEPPPPPPEPEAPPPPPPEAAPEPAPPPRPRAEPPPEAAPPPPPMPAAAPLDFGVAMQGGVGLGGVAVPVGDVHASPTAPREAVTRTASARALEAPQEARAPRAASEDACAEDATRPRPVSMPQPAYTDEARSAQIEGRVRVRIEVDATGAVTSVEVVEGLGHGLDEAATAAVRDARFEPAMRCGEATTATFTISVRFTL</sequence>
<protein>
    <recommendedName>
        <fullName evidence="12">TonB C-terminal domain-containing protein</fullName>
    </recommendedName>
</protein>
<dbReference type="PANTHER" id="PTHR33446">
    <property type="entry name" value="PROTEIN TONB-RELATED"/>
    <property type="match status" value="1"/>
</dbReference>
<keyword evidence="14" id="KW-1185">Reference proteome</keyword>
<feature type="signal peptide" evidence="11">
    <location>
        <begin position="1"/>
        <end position="21"/>
    </location>
</feature>
<dbReference type="GO" id="GO:0098797">
    <property type="term" value="C:plasma membrane protein complex"/>
    <property type="evidence" value="ECO:0007669"/>
    <property type="project" value="TreeGrafter"/>
</dbReference>
<dbReference type="EMBL" id="CP011125">
    <property type="protein sequence ID" value="AKF05639.1"/>
    <property type="molecule type" value="Genomic_DNA"/>
</dbReference>
<organism evidence="13 14">
    <name type="scientific">Sandaracinus amylolyticus</name>
    <dbReference type="NCBI Taxonomy" id="927083"/>
    <lineage>
        <taxon>Bacteria</taxon>
        <taxon>Pseudomonadati</taxon>
        <taxon>Myxococcota</taxon>
        <taxon>Polyangia</taxon>
        <taxon>Polyangiales</taxon>
        <taxon>Sandaracinaceae</taxon>
        <taxon>Sandaracinus</taxon>
    </lineage>
</organism>
<evidence type="ECO:0000259" key="12">
    <source>
        <dbReference type="PROSITE" id="PS52015"/>
    </source>
</evidence>
<dbReference type="PROSITE" id="PS52015">
    <property type="entry name" value="TONB_CTD"/>
    <property type="match status" value="1"/>
</dbReference>
<evidence type="ECO:0000256" key="6">
    <source>
        <dbReference type="ARBA" id="ARBA00022692"/>
    </source>
</evidence>
<feature type="compositionally biased region" description="Pro residues" evidence="10">
    <location>
        <begin position="43"/>
        <end position="97"/>
    </location>
</feature>
<dbReference type="InterPro" id="IPR051045">
    <property type="entry name" value="TonB-dependent_transducer"/>
</dbReference>
<evidence type="ECO:0000256" key="7">
    <source>
        <dbReference type="ARBA" id="ARBA00022927"/>
    </source>
</evidence>
<keyword evidence="6" id="KW-0812">Transmembrane</keyword>
<feature type="chain" id="PRO_5002509759" description="TonB C-terminal domain-containing protein" evidence="11">
    <location>
        <begin position="22"/>
        <end position="250"/>
    </location>
</feature>
<dbReference type="SUPFAM" id="SSF74653">
    <property type="entry name" value="TolA/TonB C-terminal domain"/>
    <property type="match status" value="1"/>
</dbReference>
<dbReference type="Proteomes" id="UP000034883">
    <property type="component" value="Chromosome"/>
</dbReference>
<evidence type="ECO:0000256" key="1">
    <source>
        <dbReference type="ARBA" id="ARBA00004383"/>
    </source>
</evidence>
<feature type="domain" description="TonB C-terminal" evidence="12">
    <location>
        <begin position="162"/>
        <end position="250"/>
    </location>
</feature>
<keyword evidence="8" id="KW-1133">Transmembrane helix</keyword>
<dbReference type="RefSeq" id="WP_053232889.1">
    <property type="nucleotide sequence ID" value="NZ_CP011125.1"/>
</dbReference>
<feature type="compositionally biased region" description="Low complexity" evidence="10">
    <location>
        <begin position="140"/>
        <end position="154"/>
    </location>
</feature>
<keyword evidence="7" id="KW-0653">Protein transport</keyword>
<dbReference type="InterPro" id="IPR006260">
    <property type="entry name" value="TonB/TolA_C"/>
</dbReference>
<name>A0A0F6SER2_9BACT</name>
<evidence type="ECO:0000256" key="9">
    <source>
        <dbReference type="ARBA" id="ARBA00023136"/>
    </source>
</evidence>
<feature type="region of interest" description="Disordered" evidence="10">
    <location>
        <begin position="38"/>
        <end position="101"/>
    </location>
</feature>
<keyword evidence="3" id="KW-0813">Transport</keyword>
<evidence type="ECO:0000256" key="2">
    <source>
        <dbReference type="ARBA" id="ARBA00006555"/>
    </source>
</evidence>
<dbReference type="KEGG" id="samy:DB32_002788"/>
<proteinExistence type="inferred from homology"/>
<evidence type="ECO:0000256" key="8">
    <source>
        <dbReference type="ARBA" id="ARBA00022989"/>
    </source>
</evidence>
<dbReference type="Gene3D" id="3.30.1150.10">
    <property type="match status" value="1"/>
</dbReference>
<reference evidence="13 14" key="1">
    <citation type="submission" date="2015-03" db="EMBL/GenBank/DDBJ databases">
        <title>Genome assembly of Sandaracinus amylolyticus DSM 53668.</title>
        <authorList>
            <person name="Sharma G."/>
            <person name="Subramanian S."/>
        </authorList>
    </citation>
    <scope>NUCLEOTIDE SEQUENCE [LARGE SCALE GENOMIC DNA]</scope>
    <source>
        <strain evidence="13 14">DSM 53668</strain>
    </source>
</reference>
<dbReference type="OrthoDB" id="9810145at2"/>
<evidence type="ECO:0000256" key="11">
    <source>
        <dbReference type="SAM" id="SignalP"/>
    </source>
</evidence>
<comment type="subcellular location">
    <subcellularLocation>
        <location evidence="1">Cell inner membrane</location>
        <topology evidence="1">Single-pass membrane protein</topology>
        <orientation evidence="1">Periplasmic side</orientation>
    </subcellularLocation>
</comment>
<evidence type="ECO:0000256" key="5">
    <source>
        <dbReference type="ARBA" id="ARBA00022519"/>
    </source>
</evidence>
<evidence type="ECO:0000313" key="13">
    <source>
        <dbReference type="EMBL" id="AKF05639.1"/>
    </source>
</evidence>
<dbReference type="NCBIfam" id="TIGR01352">
    <property type="entry name" value="tonB_Cterm"/>
    <property type="match status" value="1"/>
</dbReference>
<evidence type="ECO:0000313" key="14">
    <source>
        <dbReference type="Proteomes" id="UP000034883"/>
    </source>
</evidence>
<keyword evidence="5" id="KW-0997">Cell inner membrane</keyword>
<dbReference type="GO" id="GO:0031992">
    <property type="term" value="F:energy transducer activity"/>
    <property type="evidence" value="ECO:0007669"/>
    <property type="project" value="TreeGrafter"/>
</dbReference>
<keyword evidence="11" id="KW-0732">Signal</keyword>
<evidence type="ECO:0000256" key="4">
    <source>
        <dbReference type="ARBA" id="ARBA00022475"/>
    </source>
</evidence>
<dbReference type="GO" id="GO:0015031">
    <property type="term" value="P:protein transport"/>
    <property type="evidence" value="ECO:0007669"/>
    <property type="project" value="UniProtKB-KW"/>
</dbReference>
<keyword evidence="9" id="KW-0472">Membrane</keyword>